<feature type="transmembrane region" description="Helical" evidence="6">
    <location>
        <begin position="246"/>
        <end position="268"/>
    </location>
</feature>
<evidence type="ECO:0000313" key="8">
    <source>
        <dbReference type="Proteomes" id="UP000818266"/>
    </source>
</evidence>
<evidence type="ECO:0000256" key="3">
    <source>
        <dbReference type="ARBA" id="ARBA00022692"/>
    </source>
</evidence>
<dbReference type="GO" id="GO:0005886">
    <property type="term" value="C:plasma membrane"/>
    <property type="evidence" value="ECO:0007669"/>
    <property type="project" value="UniProtKB-SubCell"/>
</dbReference>
<organism evidence="7 8">
    <name type="scientific">Microcella pacifica</name>
    <dbReference type="NCBI Taxonomy" id="2591847"/>
    <lineage>
        <taxon>Bacteria</taxon>
        <taxon>Bacillati</taxon>
        <taxon>Actinomycetota</taxon>
        <taxon>Actinomycetes</taxon>
        <taxon>Micrococcales</taxon>
        <taxon>Microbacteriaceae</taxon>
        <taxon>Microcella</taxon>
    </lineage>
</organism>
<dbReference type="AlphaFoldDB" id="A0A9E5JRR2"/>
<dbReference type="InterPro" id="IPR022791">
    <property type="entry name" value="L-PG_synthase/AglD"/>
</dbReference>
<feature type="transmembrane region" description="Helical" evidence="6">
    <location>
        <begin position="129"/>
        <end position="153"/>
    </location>
</feature>
<name>A0A9E5JRR2_9MICO</name>
<evidence type="ECO:0000256" key="4">
    <source>
        <dbReference type="ARBA" id="ARBA00022989"/>
    </source>
</evidence>
<proteinExistence type="predicted"/>
<keyword evidence="4 6" id="KW-1133">Transmembrane helix</keyword>
<dbReference type="Pfam" id="PF03706">
    <property type="entry name" value="LPG_synthase_TM"/>
    <property type="match status" value="1"/>
</dbReference>
<keyword evidence="2" id="KW-1003">Cell membrane</keyword>
<evidence type="ECO:0000313" key="7">
    <source>
        <dbReference type="EMBL" id="NHF63921.1"/>
    </source>
</evidence>
<evidence type="ECO:0008006" key="9">
    <source>
        <dbReference type="Google" id="ProtNLM"/>
    </source>
</evidence>
<sequence>MTGPEETPSRRSRATALAKRLIPWVFYVLLGAFLIAYLFTVDYDLLLSVELNWWFMLLATITILVARGWAVAIWLTILRGLGAGRFSSVPTLAFVYAKSWLGRYIPGTAPWILGKIYFASRQGLSKTKLAISSLLEAGLQIVVSLVIGLAMILFDPRTAVIPDEYRWLMGIAVVLGVLVLMPPVFNRILRLLFRVSKRGSLDSASLPSWNTVLAGTTMYAFVTVLAGLAAFFVTAAVWPELSWGDAWFVIGVTSLAAAISMLAVFAPGGIGVREAILILLLSTIMPSEIALIATILLRLWSIVGDFLFLGITYLVMRVAGRTPPDIPTTPLGSDA</sequence>
<keyword evidence="8" id="KW-1185">Reference proteome</keyword>
<comment type="subcellular location">
    <subcellularLocation>
        <location evidence="1">Cell membrane</location>
        <topology evidence="1">Multi-pass membrane protein</topology>
    </subcellularLocation>
</comment>
<dbReference type="OrthoDB" id="320276at2"/>
<feature type="transmembrane region" description="Helical" evidence="6">
    <location>
        <begin position="206"/>
        <end position="234"/>
    </location>
</feature>
<evidence type="ECO:0000256" key="5">
    <source>
        <dbReference type="ARBA" id="ARBA00023136"/>
    </source>
</evidence>
<dbReference type="Proteomes" id="UP000818266">
    <property type="component" value="Unassembled WGS sequence"/>
</dbReference>
<comment type="caution">
    <text evidence="7">The sequence shown here is derived from an EMBL/GenBank/DDBJ whole genome shotgun (WGS) entry which is preliminary data.</text>
</comment>
<evidence type="ECO:0000256" key="1">
    <source>
        <dbReference type="ARBA" id="ARBA00004651"/>
    </source>
</evidence>
<feature type="transmembrane region" description="Helical" evidence="6">
    <location>
        <begin position="21"/>
        <end position="41"/>
    </location>
</feature>
<keyword evidence="5 6" id="KW-0472">Membrane</keyword>
<dbReference type="EMBL" id="VIKT02000025">
    <property type="protein sequence ID" value="NHF63921.1"/>
    <property type="molecule type" value="Genomic_DNA"/>
</dbReference>
<evidence type="ECO:0000256" key="6">
    <source>
        <dbReference type="SAM" id="Phobius"/>
    </source>
</evidence>
<gene>
    <name evidence="7" type="ORF">FK219_011875</name>
</gene>
<accession>A0A9E5JRR2</accession>
<feature type="transmembrane region" description="Helical" evidence="6">
    <location>
        <begin position="53"/>
        <end position="78"/>
    </location>
</feature>
<evidence type="ECO:0000256" key="2">
    <source>
        <dbReference type="ARBA" id="ARBA00022475"/>
    </source>
</evidence>
<feature type="transmembrane region" description="Helical" evidence="6">
    <location>
        <begin position="165"/>
        <end position="185"/>
    </location>
</feature>
<feature type="transmembrane region" description="Helical" evidence="6">
    <location>
        <begin position="275"/>
        <end position="293"/>
    </location>
</feature>
<protein>
    <recommendedName>
        <fullName evidence="9">Flippase-like domain-containing protein</fullName>
    </recommendedName>
</protein>
<reference evidence="7 8" key="1">
    <citation type="submission" date="2020-03" db="EMBL/GenBank/DDBJ databases">
        <title>Chryseoglobus sp. isolated from a deep-sea seamount.</title>
        <authorList>
            <person name="Zhang D.-C."/>
        </authorList>
    </citation>
    <scope>NUCLEOTIDE SEQUENCE [LARGE SCALE GENOMIC DNA]</scope>
    <source>
        <strain evidence="7 8">KN1116</strain>
    </source>
</reference>
<keyword evidence="3 6" id="KW-0812">Transmembrane</keyword>